<dbReference type="PANTHER" id="PTHR30146:SF138">
    <property type="entry name" value="TRANSCRIPTIONAL REGULATORY PROTEIN"/>
    <property type="match status" value="1"/>
</dbReference>
<dbReference type="RefSeq" id="WP_074825083.1">
    <property type="nucleotide sequence ID" value="NZ_FNTI01000001.1"/>
</dbReference>
<dbReference type="SUPFAM" id="SSF53822">
    <property type="entry name" value="Periplasmic binding protein-like I"/>
    <property type="match status" value="1"/>
</dbReference>
<dbReference type="InterPro" id="IPR046335">
    <property type="entry name" value="LacI/GalR-like_sensor"/>
</dbReference>
<evidence type="ECO:0000256" key="2">
    <source>
        <dbReference type="ARBA" id="ARBA00023125"/>
    </source>
</evidence>
<organism evidence="5 6">
    <name type="scientific">Bradyrhizobium lablabi</name>
    <dbReference type="NCBI Taxonomy" id="722472"/>
    <lineage>
        <taxon>Bacteria</taxon>
        <taxon>Pseudomonadati</taxon>
        <taxon>Pseudomonadota</taxon>
        <taxon>Alphaproteobacteria</taxon>
        <taxon>Hyphomicrobiales</taxon>
        <taxon>Nitrobacteraceae</taxon>
        <taxon>Bradyrhizobium</taxon>
    </lineage>
</organism>
<evidence type="ECO:0000256" key="1">
    <source>
        <dbReference type="ARBA" id="ARBA00023015"/>
    </source>
</evidence>
<dbReference type="PROSITE" id="PS50932">
    <property type="entry name" value="HTH_LACI_2"/>
    <property type="match status" value="1"/>
</dbReference>
<dbReference type="GO" id="GO:0000976">
    <property type="term" value="F:transcription cis-regulatory region binding"/>
    <property type="evidence" value="ECO:0007669"/>
    <property type="project" value="TreeGrafter"/>
</dbReference>
<evidence type="ECO:0000256" key="3">
    <source>
        <dbReference type="ARBA" id="ARBA00023163"/>
    </source>
</evidence>
<dbReference type="CDD" id="cd06281">
    <property type="entry name" value="PBP1_LacI-like"/>
    <property type="match status" value="1"/>
</dbReference>
<dbReference type="PANTHER" id="PTHR30146">
    <property type="entry name" value="LACI-RELATED TRANSCRIPTIONAL REPRESSOR"/>
    <property type="match status" value="1"/>
</dbReference>
<keyword evidence="1" id="KW-0805">Transcription regulation</keyword>
<dbReference type="InterPro" id="IPR028082">
    <property type="entry name" value="Peripla_BP_I"/>
</dbReference>
<dbReference type="InterPro" id="IPR000843">
    <property type="entry name" value="HTH_LacI"/>
</dbReference>
<name>A0A1M7D425_9BRAD</name>
<accession>A0A1M7D425</accession>
<evidence type="ECO:0000313" key="6">
    <source>
        <dbReference type="Proteomes" id="UP000183208"/>
    </source>
</evidence>
<dbReference type="Pfam" id="PF00356">
    <property type="entry name" value="LacI"/>
    <property type="match status" value="1"/>
</dbReference>
<evidence type="ECO:0000313" key="5">
    <source>
        <dbReference type="EMBL" id="SED78649.1"/>
    </source>
</evidence>
<dbReference type="Gene3D" id="3.40.50.2300">
    <property type="match status" value="2"/>
</dbReference>
<dbReference type="PROSITE" id="PS00356">
    <property type="entry name" value="HTH_LACI_1"/>
    <property type="match status" value="1"/>
</dbReference>
<dbReference type="OrthoDB" id="7170131at2"/>
<dbReference type="EMBL" id="FNTI01000001">
    <property type="protein sequence ID" value="SED78649.1"/>
    <property type="molecule type" value="Genomic_DNA"/>
</dbReference>
<reference evidence="5 6" key="1">
    <citation type="submission" date="2016-10" db="EMBL/GenBank/DDBJ databases">
        <authorList>
            <person name="de Groot N.N."/>
        </authorList>
    </citation>
    <scope>NUCLEOTIDE SEQUENCE [LARGE SCALE GENOMIC DNA]</scope>
    <source>
        <strain evidence="5 6">GAS522</strain>
    </source>
</reference>
<proteinExistence type="predicted"/>
<feature type="domain" description="HTH lacI-type" evidence="4">
    <location>
        <begin position="10"/>
        <end position="64"/>
    </location>
</feature>
<dbReference type="Proteomes" id="UP000183208">
    <property type="component" value="Unassembled WGS sequence"/>
</dbReference>
<keyword evidence="2" id="KW-0238">DNA-binding</keyword>
<dbReference type="Gene3D" id="1.10.260.40">
    <property type="entry name" value="lambda repressor-like DNA-binding domains"/>
    <property type="match status" value="1"/>
</dbReference>
<evidence type="ECO:0000259" key="4">
    <source>
        <dbReference type="PROSITE" id="PS50932"/>
    </source>
</evidence>
<dbReference type="GO" id="GO:0003700">
    <property type="term" value="F:DNA-binding transcription factor activity"/>
    <property type="evidence" value="ECO:0007669"/>
    <property type="project" value="TreeGrafter"/>
</dbReference>
<dbReference type="SUPFAM" id="SSF47413">
    <property type="entry name" value="lambda repressor-like DNA-binding domains"/>
    <property type="match status" value="1"/>
</dbReference>
<keyword evidence="3" id="KW-0804">Transcription</keyword>
<dbReference type="AlphaFoldDB" id="A0A1M7D425"/>
<gene>
    <name evidence="5" type="ORF">SAMN05444171_5155</name>
</gene>
<dbReference type="SMART" id="SM00354">
    <property type="entry name" value="HTH_LACI"/>
    <property type="match status" value="1"/>
</dbReference>
<dbReference type="Pfam" id="PF13377">
    <property type="entry name" value="Peripla_BP_3"/>
    <property type="match status" value="1"/>
</dbReference>
<sequence length="350" mass="37724">MARTQPNARPTIRDVAAQAGVSVSSVSRVLNGGPHTSPELHGKIMRVVNRLGFEPHPAAQALRSRATNTIGCMVSDISNPLYSEMVNAAEDELQRAGYVLMLGTTRHAEARETAFVSAVRRRRMDGLLLFAGDNTHKDFTAALATLDLPCVGIDREVPGVPSVRADHRGGGLEVTRHLIGLGHRRIALLTGPASLLPSTERLAGYRQAHFDAGLEIDLDLVRPQVHGSGIAFSDVCQLLQSPAPPTAIITLGTHMLASVLDALASHGVRYPDDISLVCVGDTDLARHATPAISSLTWDLSEIGRIAAKILLDRMRDGDEVQDTPPDTRPVYLPTRFILRHSCAEPKGRPK</sequence>
<dbReference type="InterPro" id="IPR010982">
    <property type="entry name" value="Lambda_DNA-bd_dom_sf"/>
</dbReference>
<protein>
    <submittedName>
        <fullName evidence="5">Transcriptional regulator, LacI family</fullName>
    </submittedName>
</protein>
<dbReference type="PRINTS" id="PR00036">
    <property type="entry name" value="HTHLACI"/>
</dbReference>